<dbReference type="InterPro" id="IPR011669">
    <property type="entry name" value="DgcN-like"/>
</dbReference>
<dbReference type="InterPro" id="IPR027417">
    <property type="entry name" value="P-loop_NTPase"/>
</dbReference>
<dbReference type="InterPro" id="IPR035402">
    <property type="entry name" value="DgcN-like_N"/>
</dbReference>
<reference evidence="3 4" key="1">
    <citation type="submission" date="2022-06" db="EMBL/GenBank/DDBJ databases">
        <title>Haloarcula sp. a new haloarchaeum isolate from saline soil.</title>
        <authorList>
            <person name="Strakova D."/>
            <person name="Galisteo C."/>
            <person name="Sanchez-Porro C."/>
            <person name="Ventosa A."/>
        </authorList>
    </citation>
    <scope>NUCLEOTIDE SEQUENCE [LARGE SCALE GENOMIC DNA]</scope>
    <source>
        <strain evidence="3 4">S1CR25-12</strain>
    </source>
</reference>
<proteinExistence type="predicted"/>
<feature type="domain" description="D-glutamate N-acetyltransferase-like N-terminal" evidence="2">
    <location>
        <begin position="37"/>
        <end position="127"/>
    </location>
</feature>
<dbReference type="RefSeq" id="WP_310919296.1">
    <property type="nucleotide sequence ID" value="NZ_JAMQON010000002.1"/>
</dbReference>
<dbReference type="InterPro" id="IPR035086">
    <property type="entry name" value="DgcN-like_C"/>
</dbReference>
<comment type="caution">
    <text evidence="3">The sequence shown here is derived from an EMBL/GenBank/DDBJ whole genome shotgun (WGS) entry which is preliminary data.</text>
</comment>
<name>A0ABU2FBR2_9EURY</name>
<evidence type="ECO:0000259" key="1">
    <source>
        <dbReference type="Pfam" id="PF07755"/>
    </source>
</evidence>
<dbReference type="PANTHER" id="PTHR40690:SF1">
    <property type="entry name" value="DUF1611 DOMAIN-CONTAINING PROTEIN"/>
    <property type="match status" value="1"/>
</dbReference>
<evidence type="ECO:0000313" key="4">
    <source>
        <dbReference type="Proteomes" id="UP001259659"/>
    </source>
</evidence>
<gene>
    <name evidence="3" type="ORF">NDI56_09750</name>
</gene>
<dbReference type="Gene3D" id="3.40.50.300">
    <property type="entry name" value="P-loop containing nucleotide triphosphate hydrolases"/>
    <property type="match status" value="1"/>
</dbReference>
<evidence type="ECO:0000259" key="2">
    <source>
        <dbReference type="Pfam" id="PF17396"/>
    </source>
</evidence>
<dbReference type="PIRSF" id="PIRSF026760">
    <property type="entry name" value="UCP026760"/>
    <property type="match status" value="1"/>
</dbReference>
<sequence length="336" mass="34590">MQVAVLAHDAFPDRAKTAVGLLRYGDHEVRAVLDQARAGKRVTDELPGVQDAPIVSSMADVPAVDALVIGVAPIGGGFDESWRPDVRAALERGCHVLSGLHYFLGEDDEFAELADEHGGRLADLRKPPDDLTVADGTAGGVDATVVTTVGTDCSTGKMTTAFELRDAARERGLDAAVAPTGQTGVAIEGWGIVVDRVISDYAAGAVERLVETPAGLDLVVVEGQGALAHPAYSGVTASILHGSAPDALVMCHEAGRESVHGYESFAIPPPGEYVDIYERLAGPVSGASVVAGALNTQGLADDAADDAVADYAEAIGAPATDPVRDGIPDEVLDVIV</sequence>
<dbReference type="PANTHER" id="PTHR40690">
    <property type="entry name" value="GLL3100 PROTEIN"/>
    <property type="match status" value="1"/>
</dbReference>
<accession>A0ABU2FBR2</accession>
<protein>
    <submittedName>
        <fullName evidence="3">DUF1611 domain-containing protein</fullName>
    </submittedName>
</protein>
<dbReference type="Gene3D" id="3.40.50.720">
    <property type="entry name" value="NAD(P)-binding Rossmann-like Domain"/>
    <property type="match status" value="1"/>
</dbReference>
<dbReference type="Pfam" id="PF07755">
    <property type="entry name" value="DUF1611"/>
    <property type="match status" value="1"/>
</dbReference>
<dbReference type="Pfam" id="PF17396">
    <property type="entry name" value="DUF1611_N"/>
    <property type="match status" value="1"/>
</dbReference>
<dbReference type="EMBL" id="JAMQON010000002">
    <property type="protein sequence ID" value="MDS0259674.1"/>
    <property type="molecule type" value="Genomic_DNA"/>
</dbReference>
<keyword evidence="4" id="KW-1185">Reference proteome</keyword>
<organism evidence="3 4">
    <name type="scientific">Haloarcula saliterrae</name>
    <dbReference type="NCBI Taxonomy" id="2950534"/>
    <lineage>
        <taxon>Archaea</taxon>
        <taxon>Methanobacteriati</taxon>
        <taxon>Methanobacteriota</taxon>
        <taxon>Stenosarchaea group</taxon>
        <taxon>Halobacteria</taxon>
        <taxon>Halobacteriales</taxon>
        <taxon>Haloarculaceae</taxon>
        <taxon>Haloarcula</taxon>
    </lineage>
</organism>
<evidence type="ECO:0000313" key="3">
    <source>
        <dbReference type="EMBL" id="MDS0259674.1"/>
    </source>
</evidence>
<dbReference type="SUPFAM" id="SSF52540">
    <property type="entry name" value="P-loop containing nucleoside triphosphate hydrolases"/>
    <property type="match status" value="1"/>
</dbReference>
<dbReference type="Proteomes" id="UP001259659">
    <property type="component" value="Unassembled WGS sequence"/>
</dbReference>
<feature type="domain" description="D-glutamate N-acetyltransferase-like C-terminal" evidence="1">
    <location>
        <begin position="133"/>
        <end position="327"/>
    </location>
</feature>